<dbReference type="SUPFAM" id="SSF52200">
    <property type="entry name" value="Toll/Interleukin receptor TIR domain"/>
    <property type="match status" value="1"/>
</dbReference>
<reference evidence="2" key="1">
    <citation type="journal article" date="2019" name="Int. J. Syst. Evol. Microbiol.">
        <title>The Global Catalogue of Microorganisms (GCM) 10K type strain sequencing project: providing services to taxonomists for standard genome sequencing and annotation.</title>
        <authorList>
            <consortium name="The Broad Institute Genomics Platform"/>
            <consortium name="The Broad Institute Genome Sequencing Center for Infectious Disease"/>
            <person name="Wu L."/>
            <person name="Ma J."/>
        </authorList>
    </citation>
    <scope>NUCLEOTIDE SEQUENCE [LARGE SCALE GENOMIC DNA]</scope>
    <source>
        <strain evidence="2">JCM 30346</strain>
    </source>
</reference>
<organism evidence="1 2">
    <name type="scientific">Sphaerisporangium aureirubrum</name>
    <dbReference type="NCBI Taxonomy" id="1544736"/>
    <lineage>
        <taxon>Bacteria</taxon>
        <taxon>Bacillati</taxon>
        <taxon>Actinomycetota</taxon>
        <taxon>Actinomycetes</taxon>
        <taxon>Streptosporangiales</taxon>
        <taxon>Streptosporangiaceae</taxon>
        <taxon>Sphaerisporangium</taxon>
    </lineage>
</organism>
<dbReference type="InterPro" id="IPR035897">
    <property type="entry name" value="Toll_tir_struct_dom_sf"/>
</dbReference>
<keyword evidence="2" id="KW-1185">Reference proteome</keyword>
<name>A0ABW1NNI9_9ACTN</name>
<evidence type="ECO:0000313" key="2">
    <source>
        <dbReference type="Proteomes" id="UP001596137"/>
    </source>
</evidence>
<accession>A0ABW1NNI9</accession>
<proteinExistence type="predicted"/>
<gene>
    <name evidence="1" type="ORF">ACFP1K_27015</name>
</gene>
<dbReference type="Proteomes" id="UP001596137">
    <property type="component" value="Unassembled WGS sequence"/>
</dbReference>
<dbReference type="NCBIfam" id="NF040588">
    <property type="entry name" value="FxsC_Nterm"/>
    <property type="match status" value="1"/>
</dbReference>
<dbReference type="EMBL" id="JBHSRF010000050">
    <property type="protein sequence ID" value="MFC6084841.1"/>
    <property type="molecule type" value="Genomic_DNA"/>
</dbReference>
<evidence type="ECO:0000313" key="1">
    <source>
        <dbReference type="EMBL" id="MFC6084841.1"/>
    </source>
</evidence>
<dbReference type="InterPro" id="IPR047603">
    <property type="entry name" value="FxsC_N"/>
</dbReference>
<protein>
    <submittedName>
        <fullName evidence="1">TIR-like protein FxsC</fullName>
    </submittedName>
</protein>
<comment type="caution">
    <text evidence="1">The sequence shown here is derived from an EMBL/GenBank/DDBJ whole genome shotgun (WGS) entry which is preliminary data.</text>
</comment>
<sequence>MAENDDDPWAAARLAESALYFFISHAHVKPHRLIDDDPGRHVMNFFRDLCSHIMHMTDCPAGALPGYVDMGMRGGVEWITEIKKALGSCRVFVPLYGPRYFASTACGFEWGAFSHREERHRGEAAGNSAQRAIVPVLWTSVNLDRMPGVAKGIQLTSFELDGPYRRDGIYGLVSTKKWDDYDAATYEIAREIVATAELTRLPPCDPSLFSDIRNPFRHDDLADGSLGQDREVNQ</sequence>
<dbReference type="Gene3D" id="3.40.50.10140">
    <property type="entry name" value="Toll/interleukin-1 receptor homology (TIR) domain"/>
    <property type="match status" value="1"/>
</dbReference>
<dbReference type="RefSeq" id="WP_380758330.1">
    <property type="nucleotide sequence ID" value="NZ_JBHSRF010000050.1"/>
</dbReference>